<keyword evidence="3" id="KW-0804">Transcription</keyword>
<dbReference type="PANTHER" id="PTHR30055">
    <property type="entry name" value="HTH-TYPE TRANSCRIPTIONAL REGULATOR RUTR"/>
    <property type="match status" value="1"/>
</dbReference>
<dbReference type="InterPro" id="IPR009057">
    <property type="entry name" value="Homeodomain-like_sf"/>
</dbReference>
<dbReference type="Proteomes" id="UP000272474">
    <property type="component" value="Unassembled WGS sequence"/>
</dbReference>
<evidence type="ECO:0000259" key="5">
    <source>
        <dbReference type="PROSITE" id="PS50977"/>
    </source>
</evidence>
<dbReference type="InterPro" id="IPR050109">
    <property type="entry name" value="HTH-type_TetR-like_transc_reg"/>
</dbReference>
<dbReference type="Gene3D" id="1.10.357.10">
    <property type="entry name" value="Tetracycline Repressor, domain 2"/>
    <property type="match status" value="1"/>
</dbReference>
<gene>
    <name evidence="6" type="ORF">D7294_11810</name>
</gene>
<dbReference type="EMBL" id="RBAL01000005">
    <property type="protein sequence ID" value="RKN43161.1"/>
    <property type="molecule type" value="Genomic_DNA"/>
</dbReference>
<evidence type="ECO:0000313" key="7">
    <source>
        <dbReference type="Proteomes" id="UP000272474"/>
    </source>
</evidence>
<dbReference type="Pfam" id="PF00440">
    <property type="entry name" value="TetR_N"/>
    <property type="match status" value="1"/>
</dbReference>
<keyword evidence="7" id="KW-1185">Reference proteome</keyword>
<keyword evidence="2 4" id="KW-0238">DNA-binding</keyword>
<comment type="caution">
    <text evidence="6">The sequence shown here is derived from an EMBL/GenBank/DDBJ whole genome shotgun (WGS) entry which is preliminary data.</text>
</comment>
<keyword evidence="1" id="KW-0805">Transcription regulation</keyword>
<evidence type="ECO:0000256" key="3">
    <source>
        <dbReference type="ARBA" id="ARBA00023163"/>
    </source>
</evidence>
<dbReference type="GO" id="GO:0000976">
    <property type="term" value="F:transcription cis-regulatory region binding"/>
    <property type="evidence" value="ECO:0007669"/>
    <property type="project" value="TreeGrafter"/>
</dbReference>
<accession>A0A3A9Z401</accession>
<dbReference type="PROSITE" id="PS50977">
    <property type="entry name" value="HTH_TETR_2"/>
    <property type="match status" value="1"/>
</dbReference>
<dbReference type="GO" id="GO:0003700">
    <property type="term" value="F:DNA-binding transcription factor activity"/>
    <property type="evidence" value="ECO:0007669"/>
    <property type="project" value="TreeGrafter"/>
</dbReference>
<dbReference type="Pfam" id="PF16859">
    <property type="entry name" value="TetR_C_11"/>
    <property type="match status" value="1"/>
</dbReference>
<dbReference type="InterPro" id="IPR001647">
    <property type="entry name" value="HTH_TetR"/>
</dbReference>
<dbReference type="SUPFAM" id="SSF46689">
    <property type="entry name" value="Homeodomain-like"/>
    <property type="match status" value="1"/>
</dbReference>
<evidence type="ECO:0000256" key="4">
    <source>
        <dbReference type="PROSITE-ProRule" id="PRU00335"/>
    </source>
</evidence>
<dbReference type="SUPFAM" id="SSF48498">
    <property type="entry name" value="Tetracyclin repressor-like, C-terminal domain"/>
    <property type="match status" value="1"/>
</dbReference>
<evidence type="ECO:0000256" key="2">
    <source>
        <dbReference type="ARBA" id="ARBA00023125"/>
    </source>
</evidence>
<dbReference type="Gene3D" id="1.10.10.60">
    <property type="entry name" value="Homeodomain-like"/>
    <property type="match status" value="1"/>
</dbReference>
<dbReference type="OrthoDB" id="9796019at2"/>
<reference evidence="6 7" key="1">
    <citation type="journal article" date="2014" name="Int. J. Syst. Evol. Microbiol.">
        <title>Streptomyces hoynatensis sp. nov., isolated from deep marine sediment.</title>
        <authorList>
            <person name="Veyisoglu A."/>
            <person name="Sahin N."/>
        </authorList>
    </citation>
    <scope>NUCLEOTIDE SEQUENCE [LARGE SCALE GENOMIC DNA]</scope>
    <source>
        <strain evidence="6 7">KCTC 29097</strain>
    </source>
</reference>
<dbReference type="PANTHER" id="PTHR30055:SF148">
    <property type="entry name" value="TETR-FAMILY TRANSCRIPTIONAL REGULATOR"/>
    <property type="match status" value="1"/>
</dbReference>
<evidence type="ECO:0000313" key="6">
    <source>
        <dbReference type="EMBL" id="RKN43161.1"/>
    </source>
</evidence>
<protein>
    <submittedName>
        <fullName evidence="6">TetR/AcrR family transcriptional regulator</fullName>
    </submittedName>
</protein>
<sequence>MCRYRKNFRDRVSAVTDAQPVRRPGGRAARVRRSVHQAVAELLAERPYEEVTIAAVAERSGVHQATVYRRWGTMTALVEDVVNEVLSRESPVPDTGSLRGDLTAYAVKAAADLASPMGAVYLRASALGAAAPAEAPARGPRPLDERGRQLQAMLDRAAARGEPALDVLTLLDVVLAPMYLRLLMGGRPPDERLARTLVDRLLVLAGHAPPAGHGEPGEHGGPEGG</sequence>
<organism evidence="6 7">
    <name type="scientific">Streptomyces hoynatensis</name>
    <dbReference type="NCBI Taxonomy" id="1141874"/>
    <lineage>
        <taxon>Bacteria</taxon>
        <taxon>Bacillati</taxon>
        <taxon>Actinomycetota</taxon>
        <taxon>Actinomycetes</taxon>
        <taxon>Kitasatosporales</taxon>
        <taxon>Streptomycetaceae</taxon>
        <taxon>Streptomyces</taxon>
    </lineage>
</organism>
<name>A0A3A9Z401_9ACTN</name>
<dbReference type="AlphaFoldDB" id="A0A3A9Z401"/>
<dbReference type="InterPro" id="IPR011075">
    <property type="entry name" value="TetR_C"/>
</dbReference>
<dbReference type="InterPro" id="IPR036271">
    <property type="entry name" value="Tet_transcr_reg_TetR-rel_C_sf"/>
</dbReference>
<proteinExistence type="predicted"/>
<feature type="domain" description="HTH tetR-type" evidence="5">
    <location>
        <begin position="29"/>
        <end position="89"/>
    </location>
</feature>
<evidence type="ECO:0000256" key="1">
    <source>
        <dbReference type="ARBA" id="ARBA00023015"/>
    </source>
</evidence>
<feature type="DNA-binding region" description="H-T-H motif" evidence="4">
    <location>
        <begin position="52"/>
        <end position="71"/>
    </location>
</feature>